<proteinExistence type="predicted"/>
<evidence type="ECO:0000259" key="3">
    <source>
        <dbReference type="PROSITE" id="PS50894"/>
    </source>
</evidence>
<dbReference type="PROSITE" id="PS50894">
    <property type="entry name" value="HPT"/>
    <property type="match status" value="1"/>
</dbReference>
<reference evidence="4 5" key="2">
    <citation type="journal article" date="2016" name="Microb. Ecol.">
        <title>Genome Characteristics of a Novel Type I Methanotroph (Sn10-6) Isolated from a Flooded Indian Rice Field.</title>
        <authorList>
            <person name="Rahalkar M.C."/>
            <person name="Pandit P.S."/>
            <person name="Dhakephalkar P.K."/>
            <person name="Pore S."/>
            <person name="Arora P."/>
            <person name="Kapse N."/>
        </authorList>
    </citation>
    <scope>NUCLEOTIDE SEQUENCE [LARGE SCALE GENOMIC DNA]</scope>
    <source>
        <strain evidence="4 5">Sn10-6</strain>
    </source>
</reference>
<reference evidence="5" key="1">
    <citation type="submission" date="2015-03" db="EMBL/GenBank/DDBJ databases">
        <title>Draft genome sequence of a novel methanotroph (Sn10-6) isolated from flooded ricefield rhizosphere in India.</title>
        <authorList>
            <person name="Pandit P.S."/>
            <person name="Pore S.D."/>
            <person name="Arora P."/>
            <person name="Kapse N.G."/>
            <person name="Dhakephalkar P.K."/>
            <person name="Rahalkar M.C."/>
        </authorList>
    </citation>
    <scope>NUCLEOTIDE SEQUENCE [LARGE SCALE GENOMIC DNA]</scope>
    <source>
        <strain evidence="5">Sn10-6</strain>
    </source>
</reference>
<keyword evidence="5" id="KW-1185">Reference proteome</keyword>
<dbReference type="InterPro" id="IPR036641">
    <property type="entry name" value="HPT_dom_sf"/>
</dbReference>
<sequence length="91" mass="10176">MHSLKNTAGILELAQVLACSTRLEHAIKQNQQQTAIEHLTNQLQDSIAAAESKLRVLIKHYAKERPVPAALINTDSLIPRFAGVINKIRRR</sequence>
<gene>
    <name evidence="4" type="ORF">VZ94_15500</name>
</gene>
<accession>A0A0F3IGH1</accession>
<dbReference type="Proteomes" id="UP000033684">
    <property type="component" value="Unassembled WGS sequence"/>
</dbReference>
<evidence type="ECO:0000256" key="1">
    <source>
        <dbReference type="ARBA" id="ARBA00023012"/>
    </source>
</evidence>
<evidence type="ECO:0000313" key="5">
    <source>
        <dbReference type="Proteomes" id="UP000033684"/>
    </source>
</evidence>
<organism evidence="4 5">
    <name type="scientific">Methylocucumis oryzae</name>
    <dbReference type="NCBI Taxonomy" id="1632867"/>
    <lineage>
        <taxon>Bacteria</taxon>
        <taxon>Pseudomonadati</taxon>
        <taxon>Pseudomonadota</taxon>
        <taxon>Gammaproteobacteria</taxon>
        <taxon>Methylococcales</taxon>
        <taxon>Methylococcaceae</taxon>
        <taxon>Methylocucumis</taxon>
    </lineage>
</organism>
<evidence type="ECO:0000256" key="2">
    <source>
        <dbReference type="PROSITE-ProRule" id="PRU00110"/>
    </source>
</evidence>
<feature type="modified residue" description="Phosphohistidine" evidence="2">
    <location>
        <position position="2"/>
    </location>
</feature>
<keyword evidence="2" id="KW-0597">Phosphoprotein</keyword>
<comment type="caution">
    <text evidence="4">The sequence shown here is derived from an EMBL/GenBank/DDBJ whole genome shotgun (WGS) entry which is preliminary data.</text>
</comment>
<dbReference type="GO" id="GO:0000160">
    <property type="term" value="P:phosphorelay signal transduction system"/>
    <property type="evidence" value="ECO:0007669"/>
    <property type="project" value="UniProtKB-KW"/>
</dbReference>
<dbReference type="EMBL" id="LAJX01000170">
    <property type="protein sequence ID" value="KJV05792.1"/>
    <property type="molecule type" value="Genomic_DNA"/>
</dbReference>
<dbReference type="RefSeq" id="WP_045779923.1">
    <property type="nucleotide sequence ID" value="NZ_LAJX01000170.1"/>
</dbReference>
<feature type="domain" description="HPt" evidence="3">
    <location>
        <begin position="1"/>
        <end position="61"/>
    </location>
</feature>
<name>A0A0F3IGH1_9GAMM</name>
<dbReference type="GO" id="GO:0004672">
    <property type="term" value="F:protein kinase activity"/>
    <property type="evidence" value="ECO:0007669"/>
    <property type="project" value="UniProtKB-ARBA"/>
</dbReference>
<keyword evidence="1" id="KW-0902">Two-component regulatory system</keyword>
<dbReference type="InterPro" id="IPR008207">
    <property type="entry name" value="Sig_transdc_His_kin_Hpt_dom"/>
</dbReference>
<dbReference type="AlphaFoldDB" id="A0A0F3IGH1"/>
<evidence type="ECO:0000313" key="4">
    <source>
        <dbReference type="EMBL" id="KJV05792.1"/>
    </source>
</evidence>
<dbReference type="SUPFAM" id="SSF47226">
    <property type="entry name" value="Histidine-containing phosphotransfer domain, HPT domain"/>
    <property type="match status" value="1"/>
</dbReference>
<protein>
    <recommendedName>
        <fullName evidence="3">HPt domain-containing protein</fullName>
    </recommendedName>
</protein>